<feature type="transmembrane region" description="Helical" evidence="6">
    <location>
        <begin position="40"/>
        <end position="61"/>
    </location>
</feature>
<evidence type="ECO:0000256" key="1">
    <source>
        <dbReference type="ARBA" id="ARBA00004651"/>
    </source>
</evidence>
<dbReference type="PANTHER" id="PTHR30250">
    <property type="entry name" value="PST FAMILY PREDICTED COLANIC ACID TRANSPORTER"/>
    <property type="match status" value="1"/>
</dbReference>
<protein>
    <submittedName>
        <fullName evidence="7">Lipopolysaccharide biosynthesis protein</fullName>
    </submittedName>
</protein>
<dbReference type="PANTHER" id="PTHR30250:SF26">
    <property type="entry name" value="PSMA PROTEIN"/>
    <property type="match status" value="1"/>
</dbReference>
<proteinExistence type="predicted"/>
<feature type="transmembrane region" description="Helical" evidence="6">
    <location>
        <begin position="156"/>
        <end position="172"/>
    </location>
</feature>
<reference evidence="7 8" key="1">
    <citation type="submission" date="2024-09" db="EMBL/GenBank/DDBJ databases">
        <authorList>
            <person name="Sun Q."/>
            <person name="Mori K."/>
        </authorList>
    </citation>
    <scope>NUCLEOTIDE SEQUENCE [LARGE SCALE GENOMIC DNA]</scope>
    <source>
        <strain evidence="7 8">TISTR 1856</strain>
    </source>
</reference>
<dbReference type="RefSeq" id="WP_380135915.1">
    <property type="nucleotide sequence ID" value="NZ_JBHLUI010000003.1"/>
</dbReference>
<evidence type="ECO:0000313" key="7">
    <source>
        <dbReference type="EMBL" id="MFB9376708.1"/>
    </source>
</evidence>
<sequence length="483" mass="49618">MRGPRALPVLAVAAAWSVVGVALSGLTRTLYTFLVARVEGEVVTGVVGAQLALAAFATMLWPAATGQAASKFVARAQGLRDEGLAASVTRHLRGRTLLTGSIAAVLAVAAAVLVLHEPVSSALAVAPLVLGYAAYLLTRGVLLGSGRVAEATRRELVALVLSLGVLAVLLAVGATPWLVLPLALGYVVYAVLGARRRPGTPRPAPVEPALRREMDAFVAWGVLGNVASAGLLQLSLVVAGATQRDADVGQLTAAVALATPASMIARSLVQVLFPAMARSLAAGDRETVRRQTDLVTRGIVAAFVPLFGVLVLGSGLLIRVYGEDFRDPTALRILLVAVLLTTLPVAAVASMTSGGADGIRRSALMSLAGFVLGLVGMAALTSGAGIVGIAVAYLAGAFLTSLLPWVWVWRTQEQRWGGLSLRVLLAVAVLVTVLVVQDDLPGGPVLAPVLLGVVLLGVWGAASARDLRAVLRNRSAPGDVRAP</sequence>
<feature type="transmembrane region" description="Helical" evidence="6">
    <location>
        <begin position="330"/>
        <end position="351"/>
    </location>
</feature>
<dbReference type="Proteomes" id="UP001589748">
    <property type="component" value="Unassembled WGS sequence"/>
</dbReference>
<name>A0ABV5LRI5_9ACTN</name>
<keyword evidence="3 6" id="KW-0812">Transmembrane</keyword>
<keyword evidence="2" id="KW-1003">Cell membrane</keyword>
<evidence type="ECO:0000256" key="6">
    <source>
        <dbReference type="SAM" id="Phobius"/>
    </source>
</evidence>
<evidence type="ECO:0000256" key="2">
    <source>
        <dbReference type="ARBA" id="ARBA00022475"/>
    </source>
</evidence>
<keyword evidence="8" id="KW-1185">Reference proteome</keyword>
<feature type="transmembrane region" description="Helical" evidence="6">
    <location>
        <begin position="443"/>
        <end position="464"/>
    </location>
</feature>
<comment type="caution">
    <text evidence="7">The sequence shown here is derived from an EMBL/GenBank/DDBJ whole genome shotgun (WGS) entry which is preliminary data.</text>
</comment>
<feature type="transmembrane region" description="Helical" evidence="6">
    <location>
        <begin position="363"/>
        <end position="380"/>
    </location>
</feature>
<dbReference type="EMBL" id="JBHMDM010000004">
    <property type="protein sequence ID" value="MFB9376708.1"/>
    <property type="molecule type" value="Genomic_DNA"/>
</dbReference>
<keyword evidence="4 6" id="KW-1133">Transmembrane helix</keyword>
<evidence type="ECO:0000256" key="5">
    <source>
        <dbReference type="ARBA" id="ARBA00023136"/>
    </source>
</evidence>
<comment type="subcellular location">
    <subcellularLocation>
        <location evidence="1">Cell membrane</location>
        <topology evidence="1">Multi-pass membrane protein</topology>
    </subcellularLocation>
</comment>
<feature type="transmembrane region" description="Helical" evidence="6">
    <location>
        <begin position="294"/>
        <end position="318"/>
    </location>
</feature>
<gene>
    <name evidence="7" type="ORF">ACFFVI_06975</name>
</gene>
<feature type="transmembrane region" description="Helical" evidence="6">
    <location>
        <begin position="97"/>
        <end position="116"/>
    </location>
</feature>
<organism evidence="7 8">
    <name type="scientific">Kineococcus gynurae</name>
    <dbReference type="NCBI Taxonomy" id="452979"/>
    <lineage>
        <taxon>Bacteria</taxon>
        <taxon>Bacillati</taxon>
        <taxon>Actinomycetota</taxon>
        <taxon>Actinomycetes</taxon>
        <taxon>Kineosporiales</taxon>
        <taxon>Kineosporiaceae</taxon>
        <taxon>Kineococcus</taxon>
    </lineage>
</organism>
<accession>A0ABV5LRI5</accession>
<evidence type="ECO:0000313" key="8">
    <source>
        <dbReference type="Proteomes" id="UP001589748"/>
    </source>
</evidence>
<feature type="transmembrane region" description="Helical" evidence="6">
    <location>
        <begin position="216"/>
        <end position="239"/>
    </location>
</feature>
<evidence type="ECO:0000256" key="3">
    <source>
        <dbReference type="ARBA" id="ARBA00022692"/>
    </source>
</evidence>
<feature type="transmembrane region" description="Helical" evidence="6">
    <location>
        <begin position="386"/>
        <end position="407"/>
    </location>
</feature>
<dbReference type="InterPro" id="IPR050833">
    <property type="entry name" value="Poly_Biosynth_Transport"/>
</dbReference>
<feature type="transmembrane region" description="Helical" evidence="6">
    <location>
        <begin position="419"/>
        <end position="437"/>
    </location>
</feature>
<feature type="transmembrane region" description="Helical" evidence="6">
    <location>
        <begin position="122"/>
        <end position="144"/>
    </location>
</feature>
<evidence type="ECO:0000256" key="4">
    <source>
        <dbReference type="ARBA" id="ARBA00022989"/>
    </source>
</evidence>
<keyword evidence="5 6" id="KW-0472">Membrane</keyword>